<dbReference type="AlphaFoldDB" id="A0A4U6UEU0"/>
<evidence type="ECO:0000313" key="3">
    <source>
        <dbReference type="Proteomes" id="UP000298652"/>
    </source>
</evidence>
<accession>A0A4U6UEU0</accession>
<organism evidence="2 3">
    <name type="scientific">Setaria viridis</name>
    <name type="common">Green bristlegrass</name>
    <name type="synonym">Setaria italica subsp. viridis</name>
    <dbReference type="NCBI Taxonomy" id="4556"/>
    <lineage>
        <taxon>Eukaryota</taxon>
        <taxon>Viridiplantae</taxon>
        <taxon>Streptophyta</taxon>
        <taxon>Embryophyta</taxon>
        <taxon>Tracheophyta</taxon>
        <taxon>Spermatophyta</taxon>
        <taxon>Magnoliopsida</taxon>
        <taxon>Liliopsida</taxon>
        <taxon>Poales</taxon>
        <taxon>Poaceae</taxon>
        <taxon>PACMAD clade</taxon>
        <taxon>Panicoideae</taxon>
        <taxon>Panicodae</taxon>
        <taxon>Paniceae</taxon>
        <taxon>Cenchrinae</taxon>
        <taxon>Setaria</taxon>
    </lineage>
</organism>
<feature type="region of interest" description="Disordered" evidence="1">
    <location>
        <begin position="91"/>
        <end position="116"/>
    </location>
</feature>
<dbReference type="Gramene" id="TKW13782">
    <property type="protein sequence ID" value="TKW13782"/>
    <property type="gene ID" value="SEVIR_5G123350v2"/>
</dbReference>
<proteinExistence type="predicted"/>
<gene>
    <name evidence="2" type="ORF">SEVIR_5G123350v2</name>
</gene>
<dbReference type="Proteomes" id="UP000298652">
    <property type="component" value="Chromosome 5"/>
</dbReference>
<name>A0A4U6UEU0_SETVI</name>
<keyword evidence="3" id="KW-1185">Reference proteome</keyword>
<reference evidence="2" key="1">
    <citation type="submission" date="2019-03" db="EMBL/GenBank/DDBJ databases">
        <title>WGS assembly of Setaria viridis.</title>
        <authorList>
            <person name="Huang P."/>
            <person name="Jenkins J."/>
            <person name="Grimwood J."/>
            <person name="Barry K."/>
            <person name="Healey A."/>
            <person name="Mamidi S."/>
            <person name="Sreedasyam A."/>
            <person name="Shu S."/>
            <person name="Feldman M."/>
            <person name="Wu J."/>
            <person name="Yu Y."/>
            <person name="Chen C."/>
            <person name="Johnson J."/>
            <person name="Rokhsar D."/>
            <person name="Baxter I."/>
            <person name="Schmutz J."/>
            <person name="Brutnell T."/>
            <person name="Kellogg E."/>
        </authorList>
    </citation>
    <scope>NUCLEOTIDE SEQUENCE [LARGE SCALE GENOMIC DNA]</scope>
</reference>
<evidence type="ECO:0000313" key="2">
    <source>
        <dbReference type="EMBL" id="TKW13782.1"/>
    </source>
</evidence>
<dbReference type="EMBL" id="CM016556">
    <property type="protein sequence ID" value="TKW13782.1"/>
    <property type="molecule type" value="Genomic_DNA"/>
</dbReference>
<evidence type="ECO:0000256" key="1">
    <source>
        <dbReference type="SAM" id="MobiDB-lite"/>
    </source>
</evidence>
<protein>
    <submittedName>
        <fullName evidence="2">Uncharacterized protein</fullName>
    </submittedName>
</protein>
<sequence>MRSRNWPCMSPRTLMGASSSRRFGCRRNTALAPAQSCQISPSASSCCSESPAPPEEASVEEVVLLRRMLHAASREMQIGVRIDRIGAVERGAGVGRRKGAVGDQIRREDDKVVPDA</sequence>
<feature type="compositionally biased region" description="Basic and acidic residues" evidence="1">
    <location>
        <begin position="104"/>
        <end position="116"/>
    </location>
</feature>